<dbReference type="OrthoDB" id="9811720at2"/>
<dbReference type="Pfam" id="PF04982">
    <property type="entry name" value="TM_HPP"/>
    <property type="match status" value="1"/>
</dbReference>
<keyword evidence="2" id="KW-0472">Membrane</keyword>
<feature type="domain" description="CBS" evidence="3">
    <location>
        <begin position="243"/>
        <end position="299"/>
    </location>
</feature>
<dbReference type="EMBL" id="RJKX01000013">
    <property type="protein sequence ID" value="ROQ00319.1"/>
    <property type="molecule type" value="Genomic_DNA"/>
</dbReference>
<feature type="transmembrane region" description="Helical" evidence="2">
    <location>
        <begin position="74"/>
        <end position="91"/>
    </location>
</feature>
<dbReference type="PANTHER" id="PTHR33741:SF5">
    <property type="entry name" value="TRANSMEMBRANE PROTEIN DDB_G0269096-RELATED"/>
    <property type="match status" value="1"/>
</dbReference>
<dbReference type="InterPro" id="IPR000644">
    <property type="entry name" value="CBS_dom"/>
</dbReference>
<feature type="transmembrane region" description="Helical" evidence="2">
    <location>
        <begin position="20"/>
        <end position="43"/>
    </location>
</feature>
<dbReference type="InterPro" id="IPR058581">
    <property type="entry name" value="TM_HPP"/>
</dbReference>
<evidence type="ECO:0000256" key="1">
    <source>
        <dbReference type="PROSITE-ProRule" id="PRU00703"/>
    </source>
</evidence>
<evidence type="ECO:0000256" key="2">
    <source>
        <dbReference type="SAM" id="Phobius"/>
    </source>
</evidence>
<dbReference type="Gene3D" id="3.10.580.10">
    <property type="entry name" value="CBS-domain"/>
    <property type="match status" value="2"/>
</dbReference>
<reference evidence="4 5" key="1">
    <citation type="submission" date="2018-11" db="EMBL/GenBank/DDBJ databases">
        <title>Genomic Encyclopedia of Type Strains, Phase IV (KMG-IV): sequencing the most valuable type-strain genomes for metagenomic binning, comparative biology and taxonomic classification.</title>
        <authorList>
            <person name="Goeker M."/>
        </authorList>
    </citation>
    <scope>NUCLEOTIDE SEQUENCE [LARGE SCALE GENOMIC DNA]</scope>
    <source>
        <strain evidence="4 5">DSM 5900</strain>
    </source>
</reference>
<dbReference type="PROSITE" id="PS51371">
    <property type="entry name" value="CBS"/>
    <property type="match status" value="2"/>
</dbReference>
<dbReference type="Pfam" id="PF00571">
    <property type="entry name" value="CBS"/>
    <property type="match status" value="2"/>
</dbReference>
<sequence length="366" mass="36829">MPFPSKLFVPILAGATLRDRVVACAGALAGIGLTGLLSALLLGHGAASPLLVAPMGASAVLLFAVPASPLAQPWSIVGGNVVSALVGVAVGRLLPDPMLAAGVAVALAIGAMSLARCLHPPGGAAALTAILGGPAVTDAGFLFPLVPVGLNALVLVAFGWLFHKLARRSYPHVAASPPASAHGTRDAPPQARMGLQAGDIDGALADLGETFDIDRADLARLLRQAELRALRRASGDLATADIMSRDVIAVREDADPATARTLLLKHGVRTLPVVDGTDRVVGTVGLRELFGPGARVGEVMSDGPTIGPTQPAGLLVAALTDGRTHAVTVVDGERRILGIVTQTDLLAALARNAAAAGPVTASRAAA</sequence>
<feature type="domain" description="CBS" evidence="3">
    <location>
        <begin position="300"/>
        <end position="355"/>
    </location>
</feature>
<gene>
    <name evidence="4" type="ORF">EDC65_2115</name>
</gene>
<dbReference type="InterPro" id="IPR007065">
    <property type="entry name" value="HPP"/>
</dbReference>
<keyword evidence="5" id="KW-1185">Reference proteome</keyword>
<dbReference type="SMART" id="SM00116">
    <property type="entry name" value="CBS"/>
    <property type="match status" value="2"/>
</dbReference>
<dbReference type="AlphaFoldDB" id="A0A3N1MAM4"/>
<name>A0A3N1MAM4_9PROT</name>
<organism evidence="4 5">
    <name type="scientific">Stella humosa</name>
    <dbReference type="NCBI Taxonomy" id="94"/>
    <lineage>
        <taxon>Bacteria</taxon>
        <taxon>Pseudomonadati</taxon>
        <taxon>Pseudomonadota</taxon>
        <taxon>Alphaproteobacteria</taxon>
        <taxon>Rhodospirillales</taxon>
        <taxon>Stellaceae</taxon>
        <taxon>Stella</taxon>
    </lineage>
</organism>
<proteinExistence type="predicted"/>
<keyword evidence="2" id="KW-0812">Transmembrane</keyword>
<feature type="transmembrane region" description="Helical" evidence="2">
    <location>
        <begin position="141"/>
        <end position="162"/>
    </location>
</feature>
<keyword evidence="1" id="KW-0129">CBS domain</keyword>
<dbReference type="InterPro" id="IPR046342">
    <property type="entry name" value="CBS_dom_sf"/>
</dbReference>
<keyword evidence="2" id="KW-1133">Transmembrane helix</keyword>
<dbReference type="PANTHER" id="PTHR33741">
    <property type="entry name" value="TRANSMEMBRANE PROTEIN DDB_G0269096-RELATED"/>
    <property type="match status" value="1"/>
</dbReference>
<dbReference type="SUPFAM" id="SSF54631">
    <property type="entry name" value="CBS-domain pair"/>
    <property type="match status" value="1"/>
</dbReference>
<evidence type="ECO:0000313" key="5">
    <source>
        <dbReference type="Proteomes" id="UP000278222"/>
    </source>
</evidence>
<comment type="caution">
    <text evidence="4">The sequence shown here is derived from an EMBL/GenBank/DDBJ whole genome shotgun (WGS) entry which is preliminary data.</text>
</comment>
<protein>
    <submittedName>
        <fullName evidence="4">CBS domain-containing membrane protein</fullName>
    </submittedName>
</protein>
<dbReference type="Proteomes" id="UP000278222">
    <property type="component" value="Unassembled WGS sequence"/>
</dbReference>
<dbReference type="RefSeq" id="WP_123689613.1">
    <property type="nucleotide sequence ID" value="NZ_AP019700.1"/>
</dbReference>
<evidence type="ECO:0000313" key="4">
    <source>
        <dbReference type="EMBL" id="ROQ00319.1"/>
    </source>
</evidence>
<accession>A0A3N1MAM4</accession>
<evidence type="ECO:0000259" key="3">
    <source>
        <dbReference type="PROSITE" id="PS51371"/>
    </source>
</evidence>
<feature type="transmembrane region" description="Helical" evidence="2">
    <location>
        <begin position="98"/>
        <end position="115"/>
    </location>
</feature>